<feature type="region of interest" description="Disordered" evidence="3">
    <location>
        <begin position="1"/>
        <end position="53"/>
    </location>
</feature>
<reference evidence="7" key="1">
    <citation type="journal article" date="2019" name="Int. J. Syst. Evol. Microbiol.">
        <title>The Global Catalogue of Microorganisms (GCM) 10K type strain sequencing project: providing services to taxonomists for standard genome sequencing and annotation.</title>
        <authorList>
            <consortium name="The Broad Institute Genomics Platform"/>
            <consortium name="The Broad Institute Genome Sequencing Center for Infectious Disease"/>
            <person name="Wu L."/>
            <person name="Ma J."/>
        </authorList>
    </citation>
    <scope>NUCLEOTIDE SEQUENCE [LARGE SCALE GENOMIC DNA]</scope>
    <source>
        <strain evidence="7">CGMCC 4.7608</strain>
    </source>
</reference>
<evidence type="ECO:0000259" key="5">
    <source>
        <dbReference type="Pfam" id="PF26558"/>
    </source>
</evidence>
<dbReference type="Pfam" id="PF26558">
    <property type="entry name" value="DHQS_2nd"/>
    <property type="match status" value="1"/>
</dbReference>
<feature type="domain" description="3-dehydroquinate synthase N-terminal" evidence="4">
    <location>
        <begin position="102"/>
        <end position="251"/>
    </location>
</feature>
<protein>
    <submittedName>
        <fullName evidence="6">3-dehydroquinate synthase II</fullName>
    </submittedName>
</protein>
<accession>A0ABV8ZQX8</accession>
<dbReference type="PANTHER" id="PTHR33563:SF1">
    <property type="entry name" value="3-DEHYDROQUINATE SYNTHASE"/>
    <property type="match status" value="1"/>
</dbReference>
<evidence type="ECO:0000313" key="7">
    <source>
        <dbReference type="Proteomes" id="UP001595999"/>
    </source>
</evidence>
<feature type="domain" description="3-dehydroquinate synthase C-terminal" evidence="5">
    <location>
        <begin position="270"/>
        <end position="442"/>
    </location>
</feature>
<dbReference type="RefSeq" id="WP_197081536.1">
    <property type="nucleotide sequence ID" value="NZ_JAJOHW010000058.1"/>
</dbReference>
<name>A0ABV8ZQX8_9NEIS</name>
<keyword evidence="2" id="KW-0057">Aromatic amino acid biosynthesis</keyword>
<keyword evidence="7" id="KW-1185">Reference proteome</keyword>
<dbReference type="InterPro" id="IPR002812">
    <property type="entry name" value="DHQS"/>
</dbReference>
<dbReference type="Pfam" id="PF01959">
    <property type="entry name" value="DHQS"/>
    <property type="match status" value="1"/>
</dbReference>
<evidence type="ECO:0000256" key="1">
    <source>
        <dbReference type="ARBA" id="ARBA00022605"/>
    </source>
</evidence>
<gene>
    <name evidence="6" type="ORF">ACFO0R_06890</name>
</gene>
<comment type="caution">
    <text evidence="6">The sequence shown here is derived from an EMBL/GenBank/DDBJ whole genome shotgun (WGS) entry which is preliminary data.</text>
</comment>
<organism evidence="6 7">
    <name type="scientific">Chromobacterium aquaticum</name>
    <dbReference type="NCBI Taxonomy" id="467180"/>
    <lineage>
        <taxon>Bacteria</taxon>
        <taxon>Pseudomonadati</taxon>
        <taxon>Pseudomonadota</taxon>
        <taxon>Betaproteobacteria</taxon>
        <taxon>Neisseriales</taxon>
        <taxon>Chromobacteriaceae</taxon>
        <taxon>Chromobacterium</taxon>
    </lineage>
</organism>
<proteinExistence type="predicted"/>
<evidence type="ECO:0000259" key="4">
    <source>
        <dbReference type="Pfam" id="PF01959"/>
    </source>
</evidence>
<dbReference type="Proteomes" id="UP001595999">
    <property type="component" value="Unassembled WGS sequence"/>
</dbReference>
<sequence length="443" mass="48972">MEQTLSKRPSASAEKTAAADKTAANDKQAEQRNPTTPREPVPPSNAALSPFTTEMRSNDGNVLWYDSKVLAALSEEGRRAIIQRLGQGRYNGIVLYADNLKMLSQAVSPRLQRVLHIESAEQWAELSTQIAPTAGKELIQVSVISSSQPSLLAAARAAGFRTSWRAHVDNAASLHASFHDGMHYDFLMVSFKDPTNIPLELVIAELHKTNTVLLKEVNQDVDDAVIALGVLELGSDGVLVAFTDMEQFDRFAHKMDAQATPRIDIQVGVIERITHLGLGYRACIDTTHMFNPDEGILVGSTSTGGILCCPEVFHLPYMELRPFRINAASVHSYVFQANDRTSYISELRAGSTLTTVNARGETRQIFVGRTKTEIRPLLLIEATFPQNRKVNIIMQDDWHVRVFSDEAKPRNVTELKPGDRVLGFGTEPGRHVGVKVDEHIIEL</sequence>
<feature type="compositionally biased region" description="Low complexity" evidence="3">
    <location>
        <begin position="10"/>
        <end position="22"/>
    </location>
</feature>
<evidence type="ECO:0000256" key="3">
    <source>
        <dbReference type="SAM" id="MobiDB-lite"/>
    </source>
</evidence>
<evidence type="ECO:0000256" key="2">
    <source>
        <dbReference type="ARBA" id="ARBA00023141"/>
    </source>
</evidence>
<dbReference type="InterPro" id="IPR056179">
    <property type="entry name" value="DHQS_C"/>
</dbReference>
<dbReference type="InterPro" id="IPR030960">
    <property type="entry name" value="DHQS/DOIS_N"/>
</dbReference>
<dbReference type="PANTHER" id="PTHR33563">
    <property type="match status" value="1"/>
</dbReference>
<evidence type="ECO:0000313" key="6">
    <source>
        <dbReference type="EMBL" id="MFC4489342.1"/>
    </source>
</evidence>
<dbReference type="EMBL" id="JBHSEK010000003">
    <property type="protein sequence ID" value="MFC4489342.1"/>
    <property type="molecule type" value="Genomic_DNA"/>
</dbReference>
<keyword evidence="1" id="KW-0028">Amino-acid biosynthesis</keyword>